<feature type="domain" description="Erythromycin biosynthesis protein CIII-like C-terminal" evidence="5">
    <location>
        <begin position="283"/>
        <end position="424"/>
    </location>
</feature>
<evidence type="ECO:0000256" key="3">
    <source>
        <dbReference type="ARBA" id="ARBA00022679"/>
    </source>
</evidence>
<sequence>MRVLFVSIAWKTHIHPMVPLAWALRSAGHEVQVASEPECLDTITEAGLTAVSVGSDETVEERVRRIQGEDAAQGLIPPPFTADSLYDITDGDRDGLPWEHITWLYDTLVVPRTWILNDEMVDDLVRYCRSWRPDLVLCDALSYAGAVAADAVGAAHGRLMFWPDPSLRMRRDFLRAQERQPAGARPDRLRDWFAEWAGKYGRDFTEELVTGQFEVNVTPEDYRLEPHDRTLSLRYVPYHGRSVVPSWIHGASRAPRVLMTFGISSRQWALPGLPAVSVAQVQEILDSLADLDIELVLTLAGEAREQLHRVPENTRVVDFVPLDVIVPTCSAVIHHGGAGNFNGSLVHGVPQLVVDCAVDAPAKRIMLQQTRAGLSIAPDEITGPRIRECLTRLLEDDAFRAGAERLQQEALAQPTPSALVTDLERFTAEQRSRGAGGC</sequence>
<dbReference type="NCBIfam" id="TIGR04516">
    <property type="entry name" value="glycosyl_450act"/>
    <property type="match status" value="1"/>
</dbReference>
<dbReference type="KEGG" id="spun:BFF78_11235"/>
<protein>
    <submittedName>
        <fullName evidence="7">Uncharacterized protein</fullName>
    </submittedName>
</protein>
<dbReference type="RefSeq" id="WP_069778185.1">
    <property type="nucleotide sequence ID" value="NZ_CP017248.1"/>
</dbReference>
<dbReference type="InterPro" id="IPR002213">
    <property type="entry name" value="UDP_glucos_trans"/>
</dbReference>
<comment type="similarity">
    <text evidence="1">Belongs to the glycosyltransferase 28 family.</text>
</comment>
<dbReference type="Gene3D" id="3.40.50.2000">
    <property type="entry name" value="Glycogen Phosphorylase B"/>
    <property type="match status" value="2"/>
</dbReference>
<dbReference type="Proteomes" id="UP000094960">
    <property type="component" value="Chromosome"/>
</dbReference>
<dbReference type="EMBL" id="CP017248">
    <property type="protein sequence ID" value="AOR31541.1"/>
    <property type="molecule type" value="Genomic_DNA"/>
</dbReference>
<name>A0A1D7Y7J6_9ACTN</name>
<organism evidence="7 8">
    <name type="scientific">Streptomyces fodineus</name>
    <dbReference type="NCBI Taxonomy" id="1904616"/>
    <lineage>
        <taxon>Bacteria</taxon>
        <taxon>Bacillati</taxon>
        <taxon>Actinomycetota</taxon>
        <taxon>Actinomycetes</taxon>
        <taxon>Kitasatosporales</taxon>
        <taxon>Streptomycetaceae</taxon>
        <taxon>Streptomyces</taxon>
    </lineage>
</organism>
<dbReference type="InterPro" id="IPR050426">
    <property type="entry name" value="Glycosyltransferase_28"/>
</dbReference>
<dbReference type="GO" id="GO:0008194">
    <property type="term" value="F:UDP-glycosyltransferase activity"/>
    <property type="evidence" value="ECO:0007669"/>
    <property type="project" value="InterPro"/>
</dbReference>
<evidence type="ECO:0000256" key="4">
    <source>
        <dbReference type="ARBA" id="ARBA00023194"/>
    </source>
</evidence>
<dbReference type="GO" id="GO:0016758">
    <property type="term" value="F:hexosyltransferase activity"/>
    <property type="evidence" value="ECO:0007669"/>
    <property type="project" value="UniProtKB-ARBA"/>
</dbReference>
<evidence type="ECO:0000256" key="2">
    <source>
        <dbReference type="ARBA" id="ARBA00022676"/>
    </source>
</evidence>
<gene>
    <name evidence="7" type="ORF">BFF78_11235</name>
</gene>
<evidence type="ECO:0000313" key="8">
    <source>
        <dbReference type="Proteomes" id="UP000094960"/>
    </source>
</evidence>
<keyword evidence="2" id="KW-0328">Glycosyltransferase</keyword>
<dbReference type="CDD" id="cd03784">
    <property type="entry name" value="GT1_Gtf-like"/>
    <property type="match status" value="1"/>
</dbReference>
<dbReference type="PANTHER" id="PTHR48050">
    <property type="entry name" value="STEROL 3-BETA-GLUCOSYLTRANSFERASE"/>
    <property type="match status" value="1"/>
</dbReference>
<dbReference type="SUPFAM" id="SSF53756">
    <property type="entry name" value="UDP-Glycosyltransferase/glycogen phosphorylase"/>
    <property type="match status" value="1"/>
</dbReference>
<dbReference type="InterPro" id="IPR030953">
    <property type="entry name" value="Glycosyl_450act"/>
</dbReference>
<accession>A0A1D7Y7J6</accession>
<keyword evidence="4" id="KW-0045">Antibiotic biosynthesis</keyword>
<evidence type="ECO:0000259" key="5">
    <source>
        <dbReference type="Pfam" id="PF06722"/>
    </source>
</evidence>
<evidence type="ECO:0000259" key="6">
    <source>
        <dbReference type="Pfam" id="PF21036"/>
    </source>
</evidence>
<dbReference type="AlphaFoldDB" id="A0A1D7Y7J6"/>
<feature type="domain" description="Erythromycin biosynthesis protein CIII-like N-terminal" evidence="6">
    <location>
        <begin position="22"/>
        <end position="262"/>
    </location>
</feature>
<dbReference type="Pfam" id="PF21036">
    <property type="entry name" value="EryCIII-like_N"/>
    <property type="match status" value="1"/>
</dbReference>
<proteinExistence type="inferred from homology"/>
<dbReference type="PANTHER" id="PTHR48050:SF13">
    <property type="entry name" value="STEROL 3-BETA-GLUCOSYLTRANSFERASE UGT80A2"/>
    <property type="match status" value="1"/>
</dbReference>
<evidence type="ECO:0000256" key="1">
    <source>
        <dbReference type="ARBA" id="ARBA00006962"/>
    </source>
</evidence>
<keyword evidence="3" id="KW-0808">Transferase</keyword>
<dbReference type="Pfam" id="PF06722">
    <property type="entry name" value="EryCIII-like_C"/>
    <property type="match status" value="1"/>
</dbReference>
<dbReference type="InterPro" id="IPR048284">
    <property type="entry name" value="EryCIII-like_N"/>
</dbReference>
<keyword evidence="8" id="KW-1185">Reference proteome</keyword>
<evidence type="ECO:0000313" key="7">
    <source>
        <dbReference type="EMBL" id="AOR31541.1"/>
    </source>
</evidence>
<dbReference type="InterPro" id="IPR010610">
    <property type="entry name" value="EryCIII-like_C"/>
</dbReference>
<dbReference type="GO" id="GO:0017000">
    <property type="term" value="P:antibiotic biosynthetic process"/>
    <property type="evidence" value="ECO:0007669"/>
    <property type="project" value="UniProtKB-KW"/>
</dbReference>
<reference evidence="8" key="1">
    <citation type="submission" date="2016-09" db="EMBL/GenBank/DDBJ databases">
        <title>Streptomyces puniciscabiei strain:TW1S1 Genome sequencing and assembly.</title>
        <authorList>
            <person name="Kim M.-K."/>
            <person name="Kim S.B."/>
        </authorList>
    </citation>
    <scope>NUCLEOTIDE SEQUENCE [LARGE SCALE GENOMIC DNA]</scope>
    <source>
        <strain evidence="8">TW1S1</strain>
    </source>
</reference>